<accession>A0A1G7CKY2</accession>
<evidence type="ECO:0000313" key="2">
    <source>
        <dbReference type="EMBL" id="MDY5152531.1"/>
    </source>
</evidence>
<dbReference type="InterPro" id="IPR025329">
    <property type="entry name" value="DUF4235"/>
</dbReference>
<dbReference type="EMBL" id="FNAU01000008">
    <property type="protein sequence ID" value="SDE39969.1"/>
    <property type="molecule type" value="Genomic_DNA"/>
</dbReference>
<gene>
    <name evidence="4" type="ORF">NCTC10327_00258</name>
    <name evidence="2" type="ORF">R6G71_00430</name>
    <name evidence="3" type="ORF">SAMN05421878_10815</name>
</gene>
<keyword evidence="5" id="KW-1185">Reference proteome</keyword>
<name>A0A1G7CKY2_9ACTO</name>
<dbReference type="Proteomes" id="UP001273799">
    <property type="component" value="Unassembled WGS sequence"/>
</dbReference>
<dbReference type="EMBL" id="JAWNFU010000001">
    <property type="protein sequence ID" value="MDY5152531.1"/>
    <property type="molecule type" value="Genomic_DNA"/>
</dbReference>
<organism evidence="3 5">
    <name type="scientific">Actinobaculum suis</name>
    <dbReference type="NCBI Taxonomy" id="1657"/>
    <lineage>
        <taxon>Bacteria</taxon>
        <taxon>Bacillati</taxon>
        <taxon>Actinomycetota</taxon>
        <taxon>Actinomycetes</taxon>
        <taxon>Actinomycetales</taxon>
        <taxon>Actinomycetaceae</taxon>
        <taxon>Actinobaculum</taxon>
    </lineage>
</organism>
<keyword evidence="1" id="KW-0472">Membrane</keyword>
<dbReference type="Proteomes" id="UP000269974">
    <property type="component" value="Unassembled WGS sequence"/>
</dbReference>
<protein>
    <submittedName>
        <fullName evidence="2">DUF4235 domain-containing protein</fullName>
    </submittedName>
</protein>
<dbReference type="Pfam" id="PF14019">
    <property type="entry name" value="DUF4235"/>
    <property type="match status" value="1"/>
</dbReference>
<reference evidence="2" key="4">
    <citation type="submission" date="2023-10" db="EMBL/GenBank/DDBJ databases">
        <title>Whole Genome based description of the genera Actinobaculum and Actinotignum reveals a complex phylogenetic relationship within the species included in the genus Actinotignum.</title>
        <authorList>
            <person name="Jensen C.S."/>
            <person name="Dargis R."/>
            <person name="Kemp M."/>
            <person name="Christensen J.J."/>
        </authorList>
    </citation>
    <scope>NUCLEOTIDE SEQUENCE</scope>
    <source>
        <strain evidence="2">Actinobaculum_suis_CCUG19206T</strain>
    </source>
</reference>
<evidence type="ECO:0000313" key="3">
    <source>
        <dbReference type="EMBL" id="SDE39969.1"/>
    </source>
</evidence>
<dbReference type="AlphaFoldDB" id="A0A1G7CKY2"/>
<evidence type="ECO:0000256" key="1">
    <source>
        <dbReference type="SAM" id="Phobius"/>
    </source>
</evidence>
<feature type="transmembrane region" description="Helical" evidence="1">
    <location>
        <begin position="44"/>
        <end position="63"/>
    </location>
</feature>
<reference evidence="4 6" key="3">
    <citation type="submission" date="2018-11" db="EMBL/GenBank/DDBJ databases">
        <authorList>
            <consortium name="Pathogen Informatics"/>
        </authorList>
    </citation>
    <scope>NUCLEOTIDE SEQUENCE [LARGE SCALE GENOMIC DNA]</scope>
    <source>
        <strain evidence="4 6">NCTC10327</strain>
    </source>
</reference>
<keyword evidence="1" id="KW-0812">Transmembrane</keyword>
<dbReference type="RefSeq" id="WP_074662486.1">
    <property type="nucleotide sequence ID" value="NZ_FNAU01000008.1"/>
</dbReference>
<dbReference type="EMBL" id="UYIO01000001">
    <property type="protein sequence ID" value="VDG75560.1"/>
    <property type="molecule type" value="Genomic_DNA"/>
</dbReference>
<sequence>MDIGWKVVSAGVGLVAGAVANRVVDVAWKATFGKESPKSDDIEVPIVEAVAFAVVSAGVATLVSQLCQRKAAQWYGPVLDRAQA</sequence>
<reference evidence="5" key="2">
    <citation type="submission" date="2016-10" db="EMBL/GenBank/DDBJ databases">
        <authorList>
            <person name="Varghese N."/>
        </authorList>
    </citation>
    <scope>NUCLEOTIDE SEQUENCE [LARGE SCALE GENOMIC DNA]</scope>
    <source>
        <strain evidence="5">DSM 20639</strain>
    </source>
</reference>
<dbReference type="Proteomes" id="UP000182744">
    <property type="component" value="Unassembled WGS sequence"/>
</dbReference>
<evidence type="ECO:0000313" key="4">
    <source>
        <dbReference type="EMBL" id="VDG75560.1"/>
    </source>
</evidence>
<proteinExistence type="predicted"/>
<evidence type="ECO:0000313" key="5">
    <source>
        <dbReference type="Proteomes" id="UP000182744"/>
    </source>
</evidence>
<keyword evidence="1" id="KW-1133">Transmembrane helix</keyword>
<reference evidence="3" key="1">
    <citation type="submission" date="2016-10" db="EMBL/GenBank/DDBJ databases">
        <authorList>
            <person name="de Groot N.N."/>
        </authorList>
    </citation>
    <scope>NUCLEOTIDE SEQUENCE [LARGE SCALE GENOMIC DNA]</scope>
    <source>
        <strain evidence="3">DSM 20639</strain>
    </source>
</reference>
<evidence type="ECO:0000313" key="6">
    <source>
        <dbReference type="Proteomes" id="UP000269974"/>
    </source>
</evidence>